<dbReference type="InterPro" id="IPR004026">
    <property type="entry name" value="Ada_DNA_repair_Zn-bd"/>
</dbReference>
<dbReference type="InterPro" id="IPR035451">
    <property type="entry name" value="Ada-like_dom_sf"/>
</dbReference>
<dbReference type="Gene3D" id="1.10.10.60">
    <property type="entry name" value="Homeodomain-like"/>
    <property type="match status" value="1"/>
</dbReference>
<evidence type="ECO:0000313" key="4">
    <source>
        <dbReference type="RefSeq" id="XP_033461621.1"/>
    </source>
</evidence>
<reference evidence="4" key="1">
    <citation type="submission" date="2020-01" db="EMBL/GenBank/DDBJ databases">
        <authorList>
            <consortium name="DOE Joint Genome Institute"/>
            <person name="Haridas S."/>
            <person name="Albert R."/>
            <person name="Binder M."/>
            <person name="Bloem J."/>
            <person name="Labutti K."/>
            <person name="Salamov A."/>
            <person name="Andreopoulos B."/>
            <person name="Baker S.E."/>
            <person name="Barry K."/>
            <person name="Bills G."/>
            <person name="Bluhm B.H."/>
            <person name="Cannon C."/>
            <person name="Castanera R."/>
            <person name="Culley D.E."/>
            <person name="Daum C."/>
            <person name="Ezra D."/>
            <person name="Gonzalez J.B."/>
            <person name="Henrissat B."/>
            <person name="Kuo A."/>
            <person name="Liang C."/>
            <person name="Lipzen A."/>
            <person name="Lutzoni F."/>
            <person name="Magnuson J."/>
            <person name="Mondo S."/>
            <person name="Nolan M."/>
            <person name="Ohm R."/>
            <person name="Pangilinan J."/>
            <person name="Park H.-J."/>
            <person name="Ramirez L."/>
            <person name="Alfaro M."/>
            <person name="Sun H."/>
            <person name="Tritt A."/>
            <person name="Yoshinaga Y."/>
            <person name="Zwiers L.-H."/>
            <person name="Turgeon B.G."/>
            <person name="Goodwin S.B."/>
            <person name="Spatafora J.W."/>
            <person name="Crous P.W."/>
            <person name="Grigoriev I.V."/>
        </authorList>
    </citation>
    <scope>NUCLEOTIDE SEQUENCE</scope>
    <source>
        <strain evidence="4">CBS 342.82</strain>
    </source>
</reference>
<organism evidence="4">
    <name type="scientific">Dissoconium aciculare CBS 342.82</name>
    <dbReference type="NCBI Taxonomy" id="1314786"/>
    <lineage>
        <taxon>Eukaryota</taxon>
        <taxon>Fungi</taxon>
        <taxon>Dikarya</taxon>
        <taxon>Ascomycota</taxon>
        <taxon>Pezizomycotina</taxon>
        <taxon>Dothideomycetes</taxon>
        <taxon>Dothideomycetidae</taxon>
        <taxon>Mycosphaerellales</taxon>
        <taxon>Dissoconiaceae</taxon>
        <taxon>Dissoconium</taxon>
    </lineage>
</organism>
<protein>
    <recommendedName>
        <fullName evidence="2">Ada DNA repair metal-binding domain-containing protein</fullName>
    </recommendedName>
</protein>
<evidence type="ECO:0000259" key="2">
    <source>
        <dbReference type="Pfam" id="PF02805"/>
    </source>
</evidence>
<reference evidence="4" key="3">
    <citation type="submission" date="2025-08" db="UniProtKB">
        <authorList>
            <consortium name="RefSeq"/>
        </authorList>
    </citation>
    <scope>IDENTIFICATION</scope>
    <source>
        <strain evidence="4">CBS 342.82</strain>
    </source>
</reference>
<keyword evidence="1" id="KW-0010">Activator</keyword>
<dbReference type="GO" id="GO:0003677">
    <property type="term" value="F:DNA binding"/>
    <property type="evidence" value="ECO:0007669"/>
    <property type="project" value="InterPro"/>
</dbReference>
<feature type="domain" description="Ada DNA repair metal-binding" evidence="2">
    <location>
        <begin position="1"/>
        <end position="65"/>
    </location>
</feature>
<dbReference type="Gene3D" id="3.40.10.10">
    <property type="entry name" value="DNA Methylphosphotriester Repair Domain"/>
    <property type="match status" value="1"/>
</dbReference>
<reference evidence="4" key="2">
    <citation type="submission" date="2020-04" db="EMBL/GenBank/DDBJ databases">
        <authorList>
            <consortium name="NCBI Genome Project"/>
        </authorList>
    </citation>
    <scope>NUCLEOTIDE SEQUENCE</scope>
    <source>
        <strain evidence="4">CBS 342.82</strain>
    </source>
</reference>
<dbReference type="Pfam" id="PF02805">
    <property type="entry name" value="Ada_Zn_binding"/>
    <property type="match status" value="1"/>
</dbReference>
<feature type="non-terminal residue" evidence="4">
    <location>
        <position position="1"/>
    </location>
</feature>
<feature type="non-terminal residue" evidence="4">
    <location>
        <position position="132"/>
    </location>
</feature>
<dbReference type="OrthoDB" id="2447880at2759"/>
<evidence type="ECO:0000256" key="1">
    <source>
        <dbReference type="ARBA" id="ARBA00023159"/>
    </source>
</evidence>
<gene>
    <name evidence="4" type="ORF">K489DRAFT_298486</name>
</gene>
<evidence type="ECO:0000313" key="3">
    <source>
        <dbReference type="Proteomes" id="UP000504637"/>
    </source>
</evidence>
<sequence length="132" mass="14942">SRWRAITHRDLNAHWSFIYGVTSTKIYCRPTCSARVARRANVKFFDDIPAARREGFRPCVRCKPDEQNFLGEREEVVIRTLALLQSHDGRDLMRNEGLSGLAKAVGVTTSYLCRAFKKTVGKSVGAYLTGFE</sequence>
<dbReference type="GO" id="GO:0008168">
    <property type="term" value="F:methyltransferase activity"/>
    <property type="evidence" value="ECO:0007669"/>
    <property type="project" value="InterPro"/>
</dbReference>
<dbReference type="GeneID" id="54358150"/>
<accession>A0A6J3M993</accession>
<dbReference type="RefSeq" id="XP_033461621.1">
    <property type="nucleotide sequence ID" value="XM_033600350.1"/>
</dbReference>
<dbReference type="SUPFAM" id="SSF57884">
    <property type="entry name" value="Ada DNA repair protein, N-terminal domain (N-Ada 10)"/>
    <property type="match status" value="1"/>
</dbReference>
<dbReference type="GO" id="GO:0008270">
    <property type="term" value="F:zinc ion binding"/>
    <property type="evidence" value="ECO:0007669"/>
    <property type="project" value="InterPro"/>
</dbReference>
<name>A0A6J3M993_9PEZI</name>
<keyword evidence="3" id="KW-1185">Reference proteome</keyword>
<proteinExistence type="predicted"/>
<dbReference type="GO" id="GO:0006281">
    <property type="term" value="P:DNA repair"/>
    <property type="evidence" value="ECO:0007669"/>
    <property type="project" value="InterPro"/>
</dbReference>
<dbReference type="AlphaFoldDB" id="A0A6J3M993"/>
<dbReference type="GO" id="GO:0006355">
    <property type="term" value="P:regulation of DNA-templated transcription"/>
    <property type="evidence" value="ECO:0007669"/>
    <property type="project" value="InterPro"/>
</dbReference>
<dbReference type="Proteomes" id="UP000504637">
    <property type="component" value="Unplaced"/>
</dbReference>